<dbReference type="Proteomes" id="UP000318571">
    <property type="component" value="Chromosome 9"/>
</dbReference>
<dbReference type="InterPro" id="IPR037177">
    <property type="entry name" value="DLC_sf"/>
</dbReference>
<dbReference type="CDD" id="cd21453">
    <property type="entry name" value="DLC-like_DNAL4"/>
    <property type="match status" value="1"/>
</dbReference>
<proteinExistence type="predicted"/>
<comment type="caution">
    <text evidence="1">The sequence shown here is derived from an EMBL/GenBank/DDBJ whole genome shotgun (WGS) entry which is preliminary data.</text>
</comment>
<sequence length="129" mass="14265">MASVPKVNGEPLMIPPNTCYAQFLNRTRVAPIVKYCTLGTDASDEALDIILAACELLPWDNLGISNHIKNHLDDRLGTPWHVVVGESFAFEITSEGGDLMFVYYGSLAIMAWKCGHVLTREIKTKLQVS</sequence>
<dbReference type="SMART" id="SM01375">
    <property type="entry name" value="Dynein_light"/>
    <property type="match status" value="1"/>
</dbReference>
<dbReference type="Gene3D" id="3.30.740.10">
    <property type="entry name" value="Protein Inhibitor Of Neuronal Nitric Oxide Synthase"/>
    <property type="match status" value="1"/>
</dbReference>
<keyword evidence="2" id="KW-1185">Reference proteome</keyword>
<dbReference type="OrthoDB" id="6506078at2759"/>
<dbReference type="OMA" id="ACELLPW"/>
<dbReference type="GO" id="GO:0030286">
    <property type="term" value="C:dynein complex"/>
    <property type="evidence" value="ECO:0007669"/>
    <property type="project" value="InterPro"/>
</dbReference>
<gene>
    <name evidence="1" type="ORF">TCAL_14049</name>
</gene>
<organism evidence="1 2">
    <name type="scientific">Tigriopus californicus</name>
    <name type="common">Marine copepod</name>
    <dbReference type="NCBI Taxonomy" id="6832"/>
    <lineage>
        <taxon>Eukaryota</taxon>
        <taxon>Metazoa</taxon>
        <taxon>Ecdysozoa</taxon>
        <taxon>Arthropoda</taxon>
        <taxon>Crustacea</taxon>
        <taxon>Multicrustacea</taxon>
        <taxon>Hexanauplia</taxon>
        <taxon>Copepoda</taxon>
        <taxon>Harpacticoida</taxon>
        <taxon>Harpacticidae</taxon>
        <taxon>Tigriopus</taxon>
    </lineage>
</organism>
<dbReference type="AlphaFoldDB" id="A0A553NXJ2"/>
<accession>A0A553NXJ2</accession>
<dbReference type="Pfam" id="PF01221">
    <property type="entry name" value="Dynein_light"/>
    <property type="match status" value="1"/>
</dbReference>
<dbReference type="SUPFAM" id="SSF54648">
    <property type="entry name" value="DLC"/>
    <property type="match status" value="1"/>
</dbReference>
<evidence type="ECO:0000313" key="2">
    <source>
        <dbReference type="Proteomes" id="UP000318571"/>
    </source>
</evidence>
<dbReference type="EMBL" id="VCGU01000009">
    <property type="protein sequence ID" value="TRY70146.1"/>
    <property type="molecule type" value="Genomic_DNA"/>
</dbReference>
<dbReference type="InterPro" id="IPR001372">
    <property type="entry name" value="Dynein_light_chain_typ-1/2"/>
</dbReference>
<dbReference type="STRING" id="6832.A0A553NXJ2"/>
<evidence type="ECO:0008006" key="3">
    <source>
        <dbReference type="Google" id="ProtNLM"/>
    </source>
</evidence>
<dbReference type="GO" id="GO:0007017">
    <property type="term" value="P:microtubule-based process"/>
    <property type="evidence" value="ECO:0007669"/>
    <property type="project" value="InterPro"/>
</dbReference>
<protein>
    <recommendedName>
        <fullName evidence="3">Dynein light chain</fullName>
    </recommendedName>
</protein>
<name>A0A553NXJ2_TIGCA</name>
<evidence type="ECO:0000313" key="1">
    <source>
        <dbReference type="EMBL" id="TRY70146.1"/>
    </source>
</evidence>
<reference evidence="1 2" key="1">
    <citation type="journal article" date="2018" name="Nat. Ecol. Evol.">
        <title>Genomic signatures of mitonuclear coevolution across populations of Tigriopus californicus.</title>
        <authorList>
            <person name="Barreto F.S."/>
            <person name="Watson E.T."/>
            <person name="Lima T.G."/>
            <person name="Willett C.S."/>
            <person name="Edmands S."/>
            <person name="Li W."/>
            <person name="Burton R.S."/>
        </authorList>
    </citation>
    <scope>NUCLEOTIDE SEQUENCE [LARGE SCALE GENOMIC DNA]</scope>
    <source>
        <strain evidence="1 2">San Diego</strain>
    </source>
</reference>